<dbReference type="GeneID" id="66056030"/>
<feature type="compositionally biased region" description="Basic and acidic residues" evidence="1">
    <location>
        <begin position="653"/>
        <end position="679"/>
    </location>
</feature>
<dbReference type="InterPro" id="IPR039190">
    <property type="entry name" value="TTC14"/>
</dbReference>
<feature type="region of interest" description="Disordered" evidence="1">
    <location>
        <begin position="587"/>
        <end position="713"/>
    </location>
</feature>
<feature type="compositionally biased region" description="Basic residues" evidence="1">
    <location>
        <begin position="345"/>
        <end position="384"/>
    </location>
</feature>
<proteinExistence type="predicted"/>
<gene>
    <name evidence="2" type="ORF">CHLRE_13g584551v5</name>
</gene>
<name>A0A2K3D0Q1_CHLRE</name>
<dbReference type="AlphaFoldDB" id="A0A2K3D0Q1"/>
<dbReference type="Gramene" id="PNW74079">
    <property type="protein sequence ID" value="PNW74079"/>
    <property type="gene ID" value="CHLRE_13g584551v5"/>
</dbReference>
<feature type="compositionally biased region" description="Polar residues" evidence="1">
    <location>
        <begin position="597"/>
        <end position="606"/>
    </location>
</feature>
<keyword evidence="3" id="KW-1185">Reference proteome</keyword>
<feature type="compositionally biased region" description="Low complexity" evidence="1">
    <location>
        <begin position="171"/>
        <end position="190"/>
    </location>
</feature>
<dbReference type="InParanoid" id="A0A2K3D0Q1"/>
<feature type="compositionally biased region" description="Gly residues" evidence="1">
    <location>
        <begin position="450"/>
        <end position="464"/>
    </location>
</feature>
<feature type="region of interest" description="Disordered" evidence="1">
    <location>
        <begin position="161"/>
        <end position="190"/>
    </location>
</feature>
<feature type="compositionally biased region" description="Low complexity" evidence="1">
    <location>
        <begin position="797"/>
        <end position="806"/>
    </location>
</feature>
<dbReference type="EMBL" id="CM008974">
    <property type="protein sequence ID" value="PNW74079.1"/>
    <property type="molecule type" value="Genomic_DNA"/>
</dbReference>
<feature type="region of interest" description="Disordered" evidence="1">
    <location>
        <begin position="503"/>
        <end position="525"/>
    </location>
</feature>
<feature type="region of interest" description="Disordered" evidence="1">
    <location>
        <begin position="791"/>
        <end position="821"/>
    </location>
</feature>
<feature type="compositionally biased region" description="Low complexity" evidence="1">
    <location>
        <begin position="319"/>
        <end position="344"/>
    </location>
</feature>
<dbReference type="PANTHER" id="PTHR23184">
    <property type="entry name" value="TETRATRICOPEPTIDE REPEAT PROTEIN 14"/>
    <property type="match status" value="1"/>
</dbReference>
<evidence type="ECO:0000313" key="3">
    <source>
        <dbReference type="Proteomes" id="UP000006906"/>
    </source>
</evidence>
<feature type="compositionally biased region" description="Low complexity" evidence="1">
    <location>
        <begin position="385"/>
        <end position="411"/>
    </location>
</feature>
<dbReference type="PANTHER" id="PTHR23184:SF10">
    <property type="entry name" value="ARGININE RICH PROTEIN (AFU_ORTHOLOGUE AFUA_1G12120)-RELATED"/>
    <property type="match status" value="1"/>
</dbReference>
<protein>
    <submittedName>
        <fullName evidence="2">Uncharacterized protein</fullName>
    </submittedName>
</protein>
<dbReference type="OrthoDB" id="551199at2759"/>
<sequence length="934" mass="98669">MSDGSPSITVCNKASASGVATIDLSSVLDSDLNEQQWREAEADYCSRLLDGQAEAMSLREVFDAFGRLVCLNRCWGQLRHAAKQASAPRASGPNAAEHTPDGSAPPVPAVIDAAVLRQQLLQALQRPAFNDCELLGWLGRVVPWNEAAARRLERLRAAPAVDADTKKHHGAQGAQQAKQGQPTGPPQQQQHFLQTLPKLQTRDLCRAGDITAATAIEKATQPPGPDTPAAMDGTWVSQQPTHMAPDAAIAACWDGTAAPAAGAAPMTGRAVAAPLLSPPPPAAAGNASVAGIAGTGGGAGPGDTLAQQQHSYGRRRSNSPRSSTSSGSFSSRSYSSRSYTTRSRSTSRSRSRSRSWPRSGRSRSRSYSRSRSRSYSRSRSRSYSRPRSNSPSSSSSGSDSGSPSTSSSSGSRRQRQSRGMVPHTRSPAPSEGKLGERAAAHAQSQTATGKGTGDGEGGAEGAGGAAPAADALPAAAPAAALRQEVIAKGFAATVDTALEREQPLPAAPPQGLGLQERAGRAPNECSRDPCAAARMLPGGMTIAAAQSAAAAARPVVAAAAAAPAIAGDSARQTAAVEVAAAEVPPQTRALSGAGGQAQLSRQSSELSEGELPRSDTAYHASGQPAEDNTTASTRPAKGPPPHDRRPSSRHHHSPADRGRGRSPARSRDRSPARGRDRSRSRSNRHRSRSLSRYPQWRSRSWTPPRGVARREAQSEQLAWARQLHKWLLRQPGHTATILQARSAGLGVPGRVLDVTRRKPHLFWGDHSQLWDLRRHKQNFWLSELRVVLPDGAGTGGTEPAAGSQQPAGGGETSAPGSEQERAQLEARYVRELYAFLLMHPEGIAVRDLFSYNMEVPPGILRGRKITTPLKYYQSMGILRINNPPPGTPEPLTLWAVPGRHAEAAVEEVRDRLAVQGRRRHSAAAAATVVRTVGS</sequence>
<accession>A0A2K3D0Q1</accession>
<evidence type="ECO:0000256" key="1">
    <source>
        <dbReference type="SAM" id="MobiDB-lite"/>
    </source>
</evidence>
<reference evidence="2 3" key="1">
    <citation type="journal article" date="2007" name="Science">
        <title>The Chlamydomonas genome reveals the evolution of key animal and plant functions.</title>
        <authorList>
            <person name="Merchant S.S."/>
            <person name="Prochnik S.E."/>
            <person name="Vallon O."/>
            <person name="Harris E.H."/>
            <person name="Karpowicz S.J."/>
            <person name="Witman G.B."/>
            <person name="Terry A."/>
            <person name="Salamov A."/>
            <person name="Fritz-Laylin L.K."/>
            <person name="Marechal-Drouard L."/>
            <person name="Marshall W.F."/>
            <person name="Qu L.H."/>
            <person name="Nelson D.R."/>
            <person name="Sanderfoot A.A."/>
            <person name="Spalding M.H."/>
            <person name="Kapitonov V.V."/>
            <person name="Ren Q."/>
            <person name="Ferris P."/>
            <person name="Lindquist E."/>
            <person name="Shapiro H."/>
            <person name="Lucas S.M."/>
            <person name="Grimwood J."/>
            <person name="Schmutz J."/>
            <person name="Cardol P."/>
            <person name="Cerutti H."/>
            <person name="Chanfreau G."/>
            <person name="Chen C.L."/>
            <person name="Cognat V."/>
            <person name="Croft M.T."/>
            <person name="Dent R."/>
            <person name="Dutcher S."/>
            <person name="Fernandez E."/>
            <person name="Fukuzawa H."/>
            <person name="Gonzalez-Ballester D."/>
            <person name="Gonzalez-Halphen D."/>
            <person name="Hallmann A."/>
            <person name="Hanikenne M."/>
            <person name="Hippler M."/>
            <person name="Inwood W."/>
            <person name="Jabbari K."/>
            <person name="Kalanon M."/>
            <person name="Kuras R."/>
            <person name="Lefebvre P.A."/>
            <person name="Lemaire S.D."/>
            <person name="Lobanov A.V."/>
            <person name="Lohr M."/>
            <person name="Manuell A."/>
            <person name="Meier I."/>
            <person name="Mets L."/>
            <person name="Mittag M."/>
            <person name="Mittelmeier T."/>
            <person name="Moroney J.V."/>
            <person name="Moseley J."/>
            <person name="Napoli C."/>
            <person name="Nedelcu A.M."/>
            <person name="Niyogi K."/>
            <person name="Novoselov S.V."/>
            <person name="Paulsen I.T."/>
            <person name="Pazour G."/>
            <person name="Purton S."/>
            <person name="Ral J.P."/>
            <person name="Riano-Pachon D.M."/>
            <person name="Riekhof W."/>
            <person name="Rymarquis L."/>
            <person name="Schroda M."/>
            <person name="Stern D."/>
            <person name="Umen J."/>
            <person name="Willows R."/>
            <person name="Wilson N."/>
            <person name="Zimmer S.L."/>
            <person name="Allmer J."/>
            <person name="Balk J."/>
            <person name="Bisova K."/>
            <person name="Chen C.J."/>
            <person name="Elias M."/>
            <person name="Gendler K."/>
            <person name="Hauser C."/>
            <person name="Lamb M.R."/>
            <person name="Ledford H."/>
            <person name="Long J.C."/>
            <person name="Minagawa J."/>
            <person name="Page M.D."/>
            <person name="Pan J."/>
            <person name="Pootakham W."/>
            <person name="Roje S."/>
            <person name="Rose A."/>
            <person name="Stahlberg E."/>
            <person name="Terauchi A.M."/>
            <person name="Yang P."/>
            <person name="Ball S."/>
            <person name="Bowler C."/>
            <person name="Dieckmann C.L."/>
            <person name="Gladyshev V.N."/>
            <person name="Green P."/>
            <person name="Jorgensen R."/>
            <person name="Mayfield S."/>
            <person name="Mueller-Roeber B."/>
            <person name="Rajamani S."/>
            <person name="Sayre R.T."/>
            <person name="Brokstein P."/>
            <person name="Dubchak I."/>
            <person name="Goodstein D."/>
            <person name="Hornick L."/>
            <person name="Huang Y.W."/>
            <person name="Jhaveri J."/>
            <person name="Luo Y."/>
            <person name="Martinez D."/>
            <person name="Ngau W.C."/>
            <person name="Otillar B."/>
            <person name="Poliakov A."/>
            <person name="Porter A."/>
            <person name="Szajkowski L."/>
            <person name="Werner G."/>
            <person name="Zhou K."/>
            <person name="Grigoriev I.V."/>
            <person name="Rokhsar D.S."/>
            <person name="Grossman A.R."/>
        </authorList>
    </citation>
    <scope>NUCLEOTIDE SEQUENCE [LARGE SCALE GENOMIC DNA]</scope>
    <source>
        <strain evidence="3">CC-503</strain>
    </source>
</reference>
<feature type="region of interest" description="Disordered" evidence="1">
    <location>
        <begin position="85"/>
        <end position="106"/>
    </location>
</feature>
<dbReference type="RefSeq" id="XP_042917610.1">
    <property type="nucleotide sequence ID" value="XM_043069635.1"/>
</dbReference>
<feature type="compositionally biased region" description="Basic residues" evidence="1">
    <location>
        <begin position="680"/>
        <end position="689"/>
    </location>
</feature>
<feature type="region of interest" description="Disordered" evidence="1">
    <location>
        <begin position="294"/>
        <end position="467"/>
    </location>
</feature>
<dbReference type="Proteomes" id="UP000006906">
    <property type="component" value="Chromosome 13"/>
</dbReference>
<evidence type="ECO:0000313" key="2">
    <source>
        <dbReference type="EMBL" id="PNW74079.1"/>
    </source>
</evidence>
<dbReference type="KEGG" id="cre:CHLRE_13g584551v5"/>
<organism evidence="2 3">
    <name type="scientific">Chlamydomonas reinhardtii</name>
    <name type="common">Chlamydomonas smithii</name>
    <dbReference type="NCBI Taxonomy" id="3055"/>
    <lineage>
        <taxon>Eukaryota</taxon>
        <taxon>Viridiplantae</taxon>
        <taxon>Chlorophyta</taxon>
        <taxon>core chlorophytes</taxon>
        <taxon>Chlorophyceae</taxon>
        <taxon>CS clade</taxon>
        <taxon>Chlamydomonadales</taxon>
        <taxon>Chlamydomonadaceae</taxon>
        <taxon>Chlamydomonas</taxon>
    </lineage>
</organism>